<feature type="compositionally biased region" description="Polar residues" evidence="2">
    <location>
        <begin position="216"/>
        <end position="227"/>
    </location>
</feature>
<dbReference type="RefSeq" id="XP_011209596.1">
    <property type="nucleotide sequence ID" value="XM_011211294.3"/>
</dbReference>
<evidence type="ECO:0000313" key="3">
    <source>
        <dbReference type="EMBL" id="JAC35525.1"/>
    </source>
</evidence>
<evidence type="ECO:0000313" key="4">
    <source>
        <dbReference type="Proteomes" id="UP001652620"/>
    </source>
</evidence>
<dbReference type="GO" id="GO:0000724">
    <property type="term" value="P:double-strand break repair via homologous recombination"/>
    <property type="evidence" value="ECO:0007669"/>
    <property type="project" value="TreeGrafter"/>
</dbReference>
<dbReference type="OrthoDB" id="295715at2759"/>
<dbReference type="InterPro" id="IPR051231">
    <property type="entry name" value="SOSS-B"/>
</dbReference>
<evidence type="ECO:0000256" key="1">
    <source>
        <dbReference type="ARBA" id="ARBA00023125"/>
    </source>
</evidence>
<proteinExistence type="predicted"/>
<dbReference type="SUPFAM" id="SSF50249">
    <property type="entry name" value="Nucleic acid-binding proteins"/>
    <property type="match status" value="1"/>
</dbReference>
<reference evidence="3" key="1">
    <citation type="journal article" date="2014" name="BMC Genomics">
        <title>Characterizing the developmental transcriptome of the oriental fruit fly, Bactrocera dorsalis (Diptera: Tephritidae) through comparative genomic analysis with Drosophila melanogaster utilizing modENCODE datasets.</title>
        <authorList>
            <person name="Geib S.M."/>
            <person name="Calla B."/>
            <person name="Hall B."/>
            <person name="Hou S."/>
            <person name="Manoukis N.C."/>
        </authorList>
    </citation>
    <scope>NUCLEOTIDE SEQUENCE</scope>
    <source>
        <strain evidence="3">Punador</strain>
    </source>
</reference>
<dbReference type="Gene3D" id="2.40.50.140">
    <property type="entry name" value="Nucleic acid-binding proteins"/>
    <property type="match status" value="1"/>
</dbReference>
<dbReference type="GO" id="GO:0070876">
    <property type="term" value="C:SOSS complex"/>
    <property type="evidence" value="ECO:0007669"/>
    <property type="project" value="TreeGrafter"/>
</dbReference>
<dbReference type="GO" id="GO:0044818">
    <property type="term" value="P:mitotic G2/M transition checkpoint"/>
    <property type="evidence" value="ECO:0007669"/>
    <property type="project" value="TreeGrafter"/>
</dbReference>
<accession>A0A034V150</accession>
<keyword evidence="4" id="KW-1185">Reference proteome</keyword>
<dbReference type="InterPro" id="IPR012340">
    <property type="entry name" value="NA-bd_OB-fold"/>
</dbReference>
<dbReference type="EMBL" id="GAKP01023433">
    <property type="protein sequence ID" value="JAC35525.1"/>
    <property type="molecule type" value="Transcribed_RNA"/>
</dbReference>
<sequence>MYNGECSILIKDIKPGLKNINVIFIVLEIGTATVTKENREVRNFKVGDHSACINVSIWDEPGKLIAPGDIIKLTKGYASIWRHCLTLYSGKNGEVYKIGEFCMTFNEQINMSEPKRPEQQQQQSQGLGGIVGNPQLLPNTGVATGPTVGPNTTSVVAPTQQVSQAGSNGSIVTSNQVGQRLIGTSLGGGIQQPGSTTTAKAGNIQQIGQTPQKQQLTSGLSGQMPGNTSVSTSVQQTTQAVTVAGTGAQSQSSKPNRGGRTGATRSSNLKNERR</sequence>
<dbReference type="GO" id="GO:0005694">
    <property type="term" value="C:chromosome"/>
    <property type="evidence" value="ECO:0007669"/>
    <property type="project" value="UniProtKB-ARBA"/>
</dbReference>
<keyword evidence="1" id="KW-0238">DNA-binding</keyword>
<dbReference type="CDD" id="cd04491">
    <property type="entry name" value="SoSSB_OBF"/>
    <property type="match status" value="1"/>
</dbReference>
<name>A0A034V150_BACDO</name>
<organism evidence="3">
    <name type="scientific">Bactrocera dorsalis</name>
    <name type="common">Oriental fruit fly</name>
    <name type="synonym">Dacus dorsalis</name>
    <dbReference type="NCBI Taxonomy" id="27457"/>
    <lineage>
        <taxon>Eukaryota</taxon>
        <taxon>Metazoa</taxon>
        <taxon>Ecdysozoa</taxon>
        <taxon>Arthropoda</taxon>
        <taxon>Hexapoda</taxon>
        <taxon>Insecta</taxon>
        <taxon>Pterygota</taxon>
        <taxon>Neoptera</taxon>
        <taxon>Endopterygota</taxon>
        <taxon>Diptera</taxon>
        <taxon>Brachycera</taxon>
        <taxon>Muscomorpha</taxon>
        <taxon>Tephritoidea</taxon>
        <taxon>Tephritidae</taxon>
        <taxon>Bactrocera</taxon>
        <taxon>Bactrocera</taxon>
    </lineage>
</organism>
<reference evidence="5" key="2">
    <citation type="submission" date="2025-04" db="UniProtKB">
        <authorList>
            <consortium name="RefSeq"/>
        </authorList>
    </citation>
    <scope>IDENTIFICATION</scope>
    <source>
        <strain evidence="5">Punador</strain>
    </source>
</reference>
<evidence type="ECO:0000256" key="2">
    <source>
        <dbReference type="SAM" id="MobiDB-lite"/>
    </source>
</evidence>
<feature type="region of interest" description="Disordered" evidence="2">
    <location>
        <begin position="112"/>
        <end position="154"/>
    </location>
</feature>
<dbReference type="GO" id="GO:0010212">
    <property type="term" value="P:response to ionizing radiation"/>
    <property type="evidence" value="ECO:0007669"/>
    <property type="project" value="TreeGrafter"/>
</dbReference>
<feature type="compositionally biased region" description="Polar residues" evidence="2">
    <location>
        <begin position="263"/>
        <end position="274"/>
    </location>
</feature>
<gene>
    <name evidence="3" type="primary">SOSSB</name>
    <name evidence="5" type="synonym">LOC105230506</name>
</gene>
<dbReference type="GO" id="GO:0003677">
    <property type="term" value="F:DNA binding"/>
    <property type="evidence" value="ECO:0007669"/>
    <property type="project" value="UniProtKB-KW"/>
</dbReference>
<dbReference type="AlphaFoldDB" id="A0A034V150"/>
<dbReference type="FunFam" id="2.40.50.140:FF:000072">
    <property type="entry name" value="SOSS complex subunit B2"/>
    <property type="match status" value="1"/>
</dbReference>
<protein>
    <submittedName>
        <fullName evidence="5">SOSS complex subunit B homolog</fullName>
    </submittedName>
    <submittedName>
        <fullName evidence="3">SOSS complex subunit B-like protein</fullName>
    </submittedName>
</protein>
<feature type="region of interest" description="Disordered" evidence="2">
    <location>
        <begin position="207"/>
        <end position="274"/>
    </location>
</feature>
<dbReference type="PANTHER" id="PTHR13356:SF0">
    <property type="entry name" value="SOSS COMPLEX SUBUNIT B HOMOLOG"/>
    <property type="match status" value="1"/>
</dbReference>
<dbReference type="Proteomes" id="UP001652620">
    <property type="component" value="Unplaced"/>
</dbReference>
<evidence type="ECO:0000313" key="5">
    <source>
        <dbReference type="RefSeq" id="XP_011209596.1"/>
    </source>
</evidence>
<dbReference type="GeneID" id="105230506"/>
<dbReference type="KEGG" id="bdr:105230506"/>
<feature type="compositionally biased region" description="Low complexity" evidence="2">
    <location>
        <begin position="228"/>
        <end position="249"/>
    </location>
</feature>
<dbReference type="PANTHER" id="PTHR13356">
    <property type="entry name" value="OB FOLD NUCLEIC ACID BINDING PROTEIN-RELATED"/>
    <property type="match status" value="1"/>
</dbReference>